<protein>
    <submittedName>
        <fullName evidence="4">Pimeloyl-ACP methyl ester carboxylesterase</fullName>
    </submittedName>
    <submittedName>
        <fullName evidence="5">Tropinesterase</fullName>
        <ecNumber evidence="5">3.1.1.10</ecNumber>
    </submittedName>
</protein>
<dbReference type="Gene3D" id="3.40.50.1820">
    <property type="entry name" value="alpha/beta hydrolase"/>
    <property type="match status" value="1"/>
</dbReference>
<dbReference type="Pfam" id="PF00561">
    <property type="entry name" value="Abhydrolase_1"/>
    <property type="match status" value="1"/>
</dbReference>
<dbReference type="EMBL" id="FTNL01000002">
    <property type="protein sequence ID" value="SIQ68722.1"/>
    <property type="molecule type" value="Genomic_DNA"/>
</dbReference>
<evidence type="ECO:0000256" key="1">
    <source>
        <dbReference type="ARBA" id="ARBA00008645"/>
    </source>
</evidence>
<dbReference type="AlphaFoldDB" id="A0A377GLN7"/>
<dbReference type="EC" id="3.1.1.10" evidence="5"/>
<evidence type="ECO:0000256" key="2">
    <source>
        <dbReference type="ARBA" id="ARBA00022801"/>
    </source>
</evidence>
<evidence type="ECO:0000259" key="3">
    <source>
        <dbReference type="Pfam" id="PF00561"/>
    </source>
</evidence>
<feature type="domain" description="AB hydrolase-1" evidence="3">
    <location>
        <begin position="36"/>
        <end position="168"/>
    </location>
</feature>
<organism evidence="5 7">
    <name type="scientific">Fluoribacter gormanii</name>
    <dbReference type="NCBI Taxonomy" id="464"/>
    <lineage>
        <taxon>Bacteria</taxon>
        <taxon>Pseudomonadati</taxon>
        <taxon>Pseudomonadota</taxon>
        <taxon>Gammaproteobacteria</taxon>
        <taxon>Legionellales</taxon>
        <taxon>Legionellaceae</taxon>
        <taxon>Fluoribacter</taxon>
    </lineage>
</organism>
<comment type="similarity">
    <text evidence="1">Belongs to the AB hydrolase superfamily.</text>
</comment>
<dbReference type="EMBL" id="UGGV01000001">
    <property type="protein sequence ID" value="STO25749.1"/>
    <property type="molecule type" value="Genomic_DNA"/>
</dbReference>
<sequence>MIMNINKKIINKMNTLNLNIPGFSLACKTWGTPDKPTILALHGWLDNANSFAPLAPYLENDFHFIAVDLPGHGYSSHLPEGCHYHFFDGIFVVIELINALKLDKLHLLGHSMGACLASLVGGVIPERFLSLSLIEGLGPFSHPAETACQQLRDYACFLAQQRKKSKGYDSINSAALARAFKGYVSLDIAKILCERSLVEKHGKFYWRHDPRLLVRSPLRMTEPQVLSCLQEITAKTCLILSSRGFSFDTEIIANRIKAVKNLTIKKMDGGHHVHMERPEVISKLLADFIIHTD</sequence>
<evidence type="ECO:0000313" key="4">
    <source>
        <dbReference type="EMBL" id="SIQ68722.1"/>
    </source>
</evidence>
<dbReference type="PROSITE" id="PS51257">
    <property type="entry name" value="PROKAR_LIPOPROTEIN"/>
    <property type="match status" value="1"/>
</dbReference>
<keyword evidence="6" id="KW-1185">Reference proteome</keyword>
<gene>
    <name evidence="5" type="ORF">NCTC11401_02591</name>
    <name evidence="4" type="ORF">SAMN05421777_102216</name>
</gene>
<dbReference type="PANTHER" id="PTHR43798">
    <property type="entry name" value="MONOACYLGLYCEROL LIPASE"/>
    <property type="match status" value="1"/>
</dbReference>
<proteinExistence type="inferred from homology"/>
<dbReference type="InterPro" id="IPR000073">
    <property type="entry name" value="AB_hydrolase_1"/>
</dbReference>
<reference evidence="5 7" key="2">
    <citation type="submission" date="2018-06" db="EMBL/GenBank/DDBJ databases">
        <authorList>
            <consortium name="Pathogen Informatics"/>
            <person name="Doyle S."/>
        </authorList>
    </citation>
    <scope>NUCLEOTIDE SEQUENCE [LARGE SCALE GENOMIC DNA]</scope>
    <source>
        <strain evidence="5 7">NCTC11401</strain>
    </source>
</reference>
<dbReference type="InterPro" id="IPR050266">
    <property type="entry name" value="AB_hydrolase_sf"/>
</dbReference>
<dbReference type="Proteomes" id="UP000186808">
    <property type="component" value="Unassembled WGS sequence"/>
</dbReference>
<evidence type="ECO:0000313" key="5">
    <source>
        <dbReference type="EMBL" id="STO25749.1"/>
    </source>
</evidence>
<dbReference type="InterPro" id="IPR029058">
    <property type="entry name" value="AB_hydrolase_fold"/>
</dbReference>
<dbReference type="SUPFAM" id="SSF53474">
    <property type="entry name" value="alpha/beta-Hydrolases"/>
    <property type="match status" value="1"/>
</dbReference>
<accession>A0A377GLN7</accession>
<keyword evidence="2 5" id="KW-0378">Hydrolase</keyword>
<dbReference type="GO" id="GO:0050357">
    <property type="term" value="F:tropinesterase activity"/>
    <property type="evidence" value="ECO:0007669"/>
    <property type="project" value="UniProtKB-EC"/>
</dbReference>
<evidence type="ECO:0000313" key="6">
    <source>
        <dbReference type="Proteomes" id="UP000186808"/>
    </source>
</evidence>
<dbReference type="STRING" id="464.Lgor_0059"/>
<name>A0A377GLN7_9GAMM</name>
<dbReference type="Proteomes" id="UP000254374">
    <property type="component" value="Unassembled WGS sequence"/>
</dbReference>
<reference evidence="4 6" key="1">
    <citation type="submission" date="2017-01" db="EMBL/GenBank/DDBJ databases">
        <authorList>
            <person name="Varghese N."/>
            <person name="Submissions S."/>
        </authorList>
    </citation>
    <scope>NUCLEOTIDE SEQUENCE [LARGE SCALE GENOMIC DNA]</scope>
    <source>
        <strain evidence="4 6">ATCC 33342</strain>
    </source>
</reference>
<evidence type="ECO:0000313" key="7">
    <source>
        <dbReference type="Proteomes" id="UP000254374"/>
    </source>
</evidence>
<dbReference type="PANTHER" id="PTHR43798:SF14">
    <property type="entry name" value="SERINE HYDROLASE-LIKE PROTEIN DDB_G0286239"/>
    <property type="match status" value="1"/>
</dbReference>
<dbReference type="GO" id="GO:0016020">
    <property type="term" value="C:membrane"/>
    <property type="evidence" value="ECO:0007669"/>
    <property type="project" value="TreeGrafter"/>
</dbReference>